<gene>
    <name evidence="2" type="ORF">CBM2634_A170085</name>
</gene>
<reference evidence="2 3" key="1">
    <citation type="submission" date="2018-01" db="EMBL/GenBank/DDBJ databases">
        <authorList>
            <person name="Gaut B.S."/>
            <person name="Morton B.R."/>
            <person name="Clegg M.T."/>
            <person name="Duvall M.R."/>
        </authorList>
    </citation>
    <scope>NUCLEOTIDE SEQUENCE [LARGE SCALE GENOMIC DNA]</scope>
    <source>
        <strain evidence="2">Cupriavidus taiwanensis cmp 52</strain>
    </source>
</reference>
<feature type="region of interest" description="Disordered" evidence="1">
    <location>
        <begin position="90"/>
        <end position="134"/>
    </location>
</feature>
<sequence>MKIKFKAPDPRAGTVVQLDSSRAQHFIDTGSAVLVKEDHRSAVARAELDKALASLPGDNADPDYVVGAMRVHFKGLFTDADEAKVRELVKAPSPIGTSEGQEGGEQAPASELTQTASVSEGDPTGEPKSKKKGA</sequence>
<dbReference type="RefSeq" id="WP_116383038.1">
    <property type="nucleotide sequence ID" value="NZ_LS483233.1"/>
</dbReference>
<evidence type="ECO:0000313" key="3">
    <source>
        <dbReference type="Proteomes" id="UP000256805"/>
    </source>
</evidence>
<evidence type="ECO:0000256" key="1">
    <source>
        <dbReference type="SAM" id="MobiDB-lite"/>
    </source>
</evidence>
<name>A0A375IWL1_9BURK</name>
<dbReference type="Proteomes" id="UP000256805">
    <property type="component" value="Unassembled WGS sequence"/>
</dbReference>
<evidence type="ECO:0000313" key="2">
    <source>
        <dbReference type="EMBL" id="SPR97355.1"/>
    </source>
</evidence>
<organism evidence="2 3">
    <name type="scientific">Cupriavidus taiwanensis</name>
    <dbReference type="NCBI Taxonomy" id="164546"/>
    <lineage>
        <taxon>Bacteria</taxon>
        <taxon>Pseudomonadati</taxon>
        <taxon>Pseudomonadota</taxon>
        <taxon>Betaproteobacteria</taxon>
        <taxon>Burkholderiales</taxon>
        <taxon>Burkholderiaceae</taxon>
        <taxon>Cupriavidus</taxon>
    </lineage>
</organism>
<dbReference type="EMBL" id="OVTA01000009">
    <property type="protein sequence ID" value="SPR97355.1"/>
    <property type="molecule type" value="Genomic_DNA"/>
</dbReference>
<protein>
    <submittedName>
        <fullName evidence="2">Uncharacterized protein</fullName>
    </submittedName>
</protein>
<accession>A0A375IWL1</accession>
<proteinExistence type="predicted"/>
<dbReference type="AlphaFoldDB" id="A0A375IWL1"/>